<dbReference type="GO" id="GO:0043565">
    <property type="term" value="F:sequence-specific DNA binding"/>
    <property type="evidence" value="ECO:0007669"/>
    <property type="project" value="TreeGrafter"/>
</dbReference>
<dbReference type="FunFam" id="1.10.10.10:FF:000001">
    <property type="entry name" value="LysR family transcriptional regulator"/>
    <property type="match status" value="1"/>
</dbReference>
<keyword evidence="4" id="KW-0804">Transcription</keyword>
<evidence type="ECO:0000259" key="5">
    <source>
        <dbReference type="PROSITE" id="PS50931"/>
    </source>
</evidence>
<evidence type="ECO:0000256" key="2">
    <source>
        <dbReference type="ARBA" id="ARBA00023015"/>
    </source>
</evidence>
<dbReference type="InterPro" id="IPR036388">
    <property type="entry name" value="WH-like_DNA-bd_sf"/>
</dbReference>
<feature type="domain" description="HTH lysR-type" evidence="5">
    <location>
        <begin position="1"/>
        <end position="59"/>
    </location>
</feature>
<evidence type="ECO:0000256" key="3">
    <source>
        <dbReference type="ARBA" id="ARBA00023125"/>
    </source>
</evidence>
<keyword evidence="3" id="KW-0238">DNA-binding</keyword>
<keyword evidence="7" id="KW-1185">Reference proteome</keyword>
<dbReference type="Gene3D" id="3.40.190.290">
    <property type="match status" value="1"/>
</dbReference>
<dbReference type="PROSITE" id="PS50931">
    <property type="entry name" value="HTH_LYSR"/>
    <property type="match status" value="1"/>
</dbReference>
<accession>A0AAE9Z488</accession>
<organism evidence="6 7">
    <name type="scientific">Thalassomonas viridans</name>
    <dbReference type="NCBI Taxonomy" id="137584"/>
    <lineage>
        <taxon>Bacteria</taxon>
        <taxon>Pseudomonadati</taxon>
        <taxon>Pseudomonadota</taxon>
        <taxon>Gammaproteobacteria</taxon>
        <taxon>Alteromonadales</taxon>
        <taxon>Colwelliaceae</taxon>
        <taxon>Thalassomonas</taxon>
    </lineage>
</organism>
<dbReference type="AlphaFoldDB" id="A0AAE9Z488"/>
<evidence type="ECO:0000313" key="7">
    <source>
        <dbReference type="Proteomes" id="UP000032352"/>
    </source>
</evidence>
<evidence type="ECO:0000256" key="4">
    <source>
        <dbReference type="ARBA" id="ARBA00023163"/>
    </source>
</evidence>
<reference evidence="6 7" key="1">
    <citation type="journal article" date="2015" name="Genome Announc.">
        <title>Draft Genome Sequences of Marine Isolates of Thalassomonas viridans and Thalassomonas actiniarum.</title>
        <authorList>
            <person name="Olonade I."/>
            <person name="van Zyl L.J."/>
            <person name="Trindade M."/>
        </authorList>
    </citation>
    <scope>NUCLEOTIDE SEQUENCE [LARGE SCALE GENOMIC DNA]</scope>
    <source>
        <strain evidence="6 7">XOM25</strain>
    </source>
</reference>
<dbReference type="RefSeq" id="WP_044838949.1">
    <property type="nucleotide sequence ID" value="NZ_CP059733.1"/>
</dbReference>
<dbReference type="Gene3D" id="1.10.10.10">
    <property type="entry name" value="Winged helix-like DNA-binding domain superfamily/Winged helix DNA-binding domain"/>
    <property type="match status" value="1"/>
</dbReference>
<dbReference type="SUPFAM" id="SSF53850">
    <property type="entry name" value="Periplasmic binding protein-like II"/>
    <property type="match status" value="1"/>
</dbReference>
<name>A0AAE9Z488_9GAMM</name>
<dbReference type="InterPro" id="IPR058163">
    <property type="entry name" value="LysR-type_TF_proteobact-type"/>
</dbReference>
<keyword evidence="2" id="KW-0805">Transcription regulation</keyword>
<dbReference type="PRINTS" id="PR00039">
    <property type="entry name" value="HTHLYSR"/>
</dbReference>
<dbReference type="SUPFAM" id="SSF46785">
    <property type="entry name" value="Winged helix' DNA-binding domain"/>
    <property type="match status" value="1"/>
</dbReference>
<dbReference type="Pfam" id="PF03466">
    <property type="entry name" value="LysR_substrate"/>
    <property type="match status" value="1"/>
</dbReference>
<dbReference type="Pfam" id="PF00126">
    <property type="entry name" value="HTH_1"/>
    <property type="match status" value="1"/>
</dbReference>
<evidence type="ECO:0000313" key="6">
    <source>
        <dbReference type="EMBL" id="WDE06318.1"/>
    </source>
</evidence>
<dbReference type="CDD" id="cd08422">
    <property type="entry name" value="PBP2_CrgA_like"/>
    <property type="match status" value="1"/>
</dbReference>
<dbReference type="PANTHER" id="PTHR30537:SF35">
    <property type="entry name" value="TRANSCRIPTIONAL REGULATORY PROTEIN"/>
    <property type="match status" value="1"/>
</dbReference>
<dbReference type="PANTHER" id="PTHR30537">
    <property type="entry name" value="HTH-TYPE TRANSCRIPTIONAL REGULATOR"/>
    <property type="match status" value="1"/>
</dbReference>
<dbReference type="GO" id="GO:0006351">
    <property type="term" value="P:DNA-templated transcription"/>
    <property type="evidence" value="ECO:0007669"/>
    <property type="project" value="TreeGrafter"/>
</dbReference>
<comment type="similarity">
    <text evidence="1">Belongs to the LysR transcriptional regulatory family.</text>
</comment>
<dbReference type="EMBL" id="CP059733">
    <property type="protein sequence ID" value="WDE06318.1"/>
    <property type="molecule type" value="Genomic_DNA"/>
</dbReference>
<protein>
    <submittedName>
        <fullName evidence="6">LysR family transcriptional regulator</fullName>
    </submittedName>
</protein>
<gene>
    <name evidence="6" type="ORF">SG34_005175</name>
</gene>
<dbReference type="KEGG" id="tvd:SG34_005175"/>
<reference evidence="6 7" key="2">
    <citation type="journal article" date="2022" name="Mar. Drugs">
        <title>Bioassay-Guided Fractionation Leads to the Detection of Cholic Acid Generated by the Rare Thalassomonas sp.</title>
        <authorList>
            <person name="Pheiffer F."/>
            <person name="Schneider Y.K."/>
            <person name="Hansen E.H."/>
            <person name="Andersen J.H."/>
            <person name="Isaksson J."/>
            <person name="Busche T."/>
            <person name="R C."/>
            <person name="Kalinowski J."/>
            <person name="Zyl L.V."/>
            <person name="Trindade M."/>
        </authorList>
    </citation>
    <scope>NUCLEOTIDE SEQUENCE [LARGE SCALE GENOMIC DNA]</scope>
    <source>
        <strain evidence="6 7">XOM25</strain>
    </source>
</reference>
<dbReference type="InterPro" id="IPR036390">
    <property type="entry name" value="WH_DNA-bd_sf"/>
</dbReference>
<dbReference type="InterPro" id="IPR005119">
    <property type="entry name" value="LysR_subst-bd"/>
</dbReference>
<dbReference type="GO" id="GO:0003700">
    <property type="term" value="F:DNA-binding transcription factor activity"/>
    <property type="evidence" value="ECO:0007669"/>
    <property type="project" value="InterPro"/>
</dbReference>
<sequence length="301" mass="34086">MDKFEALTSFVEVASTGSFTRAAQQLDLSRVKVTRHVQELESWLNVRLFHRTTRKVTLTAPGQDVMQHCQRILNEVAGLESLARSHNEELMGEIRIATPIGFGQNLLYELVETFTARHPKVVIQLMMSDRNAQLVDERIDVALRFTDQPDEAFIARRLMSIESAVCCSEQYLHKHGPVSTPEQLEQHNCLIHLSQRRWSFLVDQQQMRVPVSGSICANDLGVLVRAALNGAGVVYLPCDLANPYLQSGELIQLLPEVPLPVMSLWAVYLSRSYQRPVVRAFIDFLAQQWQEDIRVAGPEPV</sequence>
<evidence type="ECO:0000256" key="1">
    <source>
        <dbReference type="ARBA" id="ARBA00009437"/>
    </source>
</evidence>
<dbReference type="Proteomes" id="UP000032352">
    <property type="component" value="Chromosome"/>
</dbReference>
<proteinExistence type="inferred from homology"/>
<dbReference type="InterPro" id="IPR000847">
    <property type="entry name" value="LysR_HTH_N"/>
</dbReference>